<sequence length="557" mass="58239">MKLNMKNIKYLSLLFGLIAFIGCNEPEDVLKDTNIEPEKVVELPALVSGSADFSTYVSVGNSLTAGFTDNALFKASQGNSFPNILAQKFEMLGGGSFSQPLMNDNFGGLIVGGNIIINPVTGEQLFKPRLVTTGGAPKDLSDVIGPITPTTDFALNNPTGPFNNMGVPGARSFHMIAPGYGNIANFPAAANPYFVRMTGATPNASMLELAMAQSPTFFTLWAGNNDVLGYATSGGDGSSPISDKPTFDFAISTLITTLTSGGAKGVVANIPYVTDIPHFTTVAYNSLDPNDEDTGEEFKAQVPLLNTVYGAINQVFAVLDPSRTIVFSETEASGVVIYDETLADLSAQITGALGASPAFPVFVQSLGLPAEAAPLVALLLGNAYGQARQANENDLIVLSSASVIGEVNNFSYQALLNYGLSPALAAQFSVEGITLPLIDKWVLLPSEQAEIKAATDEFNATIEAAANSAGLAFVDANALLTELATTGIASDNFILTANLVTGGAFSLDGVHLTSRGYAMAANEFMKAIDATYGSNFEASGNLVDVGTYPTNFSPLLQ</sequence>
<organism evidence="1 2">
    <name type="scientific">Algibacter luteus</name>
    <dbReference type="NCBI Taxonomy" id="1178825"/>
    <lineage>
        <taxon>Bacteria</taxon>
        <taxon>Pseudomonadati</taxon>
        <taxon>Bacteroidota</taxon>
        <taxon>Flavobacteriia</taxon>
        <taxon>Flavobacteriales</taxon>
        <taxon>Flavobacteriaceae</taxon>
        <taxon>Algibacter</taxon>
    </lineage>
</organism>
<accession>A0A1M6CZX6</accession>
<evidence type="ECO:0008006" key="3">
    <source>
        <dbReference type="Google" id="ProtNLM"/>
    </source>
</evidence>
<dbReference type="GO" id="GO:0016788">
    <property type="term" value="F:hydrolase activity, acting on ester bonds"/>
    <property type="evidence" value="ECO:0007669"/>
    <property type="project" value="UniProtKB-ARBA"/>
</dbReference>
<gene>
    <name evidence="1" type="ORF">SAMN05216261_1292</name>
</gene>
<reference evidence="1 2" key="1">
    <citation type="submission" date="2016-11" db="EMBL/GenBank/DDBJ databases">
        <authorList>
            <person name="Jaros S."/>
            <person name="Januszkiewicz K."/>
            <person name="Wedrychowicz H."/>
        </authorList>
    </citation>
    <scope>NUCLEOTIDE SEQUENCE [LARGE SCALE GENOMIC DNA]</scope>
    <source>
        <strain evidence="1 2">CGMCC 1.12213</strain>
    </source>
</reference>
<dbReference type="PROSITE" id="PS51257">
    <property type="entry name" value="PROKAR_LIPOPROTEIN"/>
    <property type="match status" value="1"/>
</dbReference>
<dbReference type="Proteomes" id="UP000184396">
    <property type="component" value="Unassembled WGS sequence"/>
</dbReference>
<evidence type="ECO:0000313" key="1">
    <source>
        <dbReference type="EMBL" id="SHI66546.1"/>
    </source>
</evidence>
<dbReference type="eggNOG" id="COG2755">
    <property type="taxonomic scope" value="Bacteria"/>
</dbReference>
<dbReference type="STRING" id="1178825.SAMN05216261_1292"/>
<dbReference type="AlphaFoldDB" id="A0A1M6CZX6"/>
<dbReference type="Gene3D" id="3.40.50.1110">
    <property type="entry name" value="SGNH hydrolase"/>
    <property type="match status" value="1"/>
</dbReference>
<dbReference type="InterPro" id="IPR036514">
    <property type="entry name" value="SGNH_hydro_sf"/>
</dbReference>
<protein>
    <recommendedName>
        <fullName evidence="3">GDSL-like Lipase/Acylhydrolase</fullName>
    </recommendedName>
</protein>
<proteinExistence type="predicted"/>
<dbReference type="SUPFAM" id="SSF52266">
    <property type="entry name" value="SGNH hydrolase"/>
    <property type="match status" value="2"/>
</dbReference>
<dbReference type="EMBL" id="FQYK01000003">
    <property type="protein sequence ID" value="SHI66546.1"/>
    <property type="molecule type" value="Genomic_DNA"/>
</dbReference>
<name>A0A1M6CZX6_9FLAO</name>
<evidence type="ECO:0000313" key="2">
    <source>
        <dbReference type="Proteomes" id="UP000184396"/>
    </source>
</evidence>
<keyword evidence="2" id="KW-1185">Reference proteome</keyword>